<comment type="pathway">
    <text evidence="1">Amino-acid biosynthesis; L-isoleucine biosynthesis; L-isoleucine from 2-oxobutanoate: step 4/4.</text>
</comment>
<evidence type="ECO:0000313" key="9">
    <source>
        <dbReference type="EMBL" id="MBO3269784.1"/>
    </source>
</evidence>
<evidence type="ECO:0000256" key="3">
    <source>
        <dbReference type="ARBA" id="ARBA00005072"/>
    </source>
</evidence>
<dbReference type="Proteomes" id="UP000670527">
    <property type="component" value="Unassembled WGS sequence"/>
</dbReference>
<comment type="pathway">
    <text evidence="3">Amino-acid biosynthesis; L-leucine biosynthesis; L-leucine from 3-methyl-2-oxobutanoate: step 4/4.</text>
</comment>
<dbReference type="InterPro" id="IPR050571">
    <property type="entry name" value="Class-IV_PLP-Dep_Aminotrnsfr"/>
</dbReference>
<dbReference type="Gene3D" id="3.30.470.10">
    <property type="match status" value="1"/>
</dbReference>
<comment type="caution">
    <text evidence="9">The sequence shown here is derived from an EMBL/GenBank/DDBJ whole genome shotgun (WGS) entry which is preliminary data.</text>
</comment>
<dbReference type="InterPro" id="IPR043131">
    <property type="entry name" value="BCAT-like_N"/>
</dbReference>
<reference evidence="9 10" key="1">
    <citation type="submission" date="2021-03" db="EMBL/GenBank/DDBJ databases">
        <authorList>
            <person name="Kim M.K."/>
        </authorList>
    </citation>
    <scope>NUCLEOTIDE SEQUENCE [LARGE SCALE GENOMIC DNA]</scope>
    <source>
        <strain evidence="9 10">BT507</strain>
    </source>
</reference>
<keyword evidence="9" id="KW-0808">Transferase</keyword>
<keyword evidence="10" id="KW-1185">Reference proteome</keyword>
<dbReference type="GO" id="GO:0008483">
    <property type="term" value="F:transaminase activity"/>
    <property type="evidence" value="ECO:0007669"/>
    <property type="project" value="UniProtKB-KW"/>
</dbReference>
<evidence type="ECO:0000256" key="7">
    <source>
        <dbReference type="ARBA" id="ARBA00048798"/>
    </source>
</evidence>
<proteinExistence type="inferred from homology"/>
<evidence type="ECO:0000256" key="5">
    <source>
        <dbReference type="ARBA" id="ARBA00013053"/>
    </source>
</evidence>
<dbReference type="RefSeq" id="WP_208306426.1">
    <property type="nucleotide sequence ID" value="NZ_JAGETX010000001.1"/>
</dbReference>
<sequence>MQPKQPLSHSPVLLYNDHLLPAADLALPLPNRGLQFNDGFFETLVWAADTVRYLSHHLRRMRAAAVALHLPLPPALADAPSLVATVRRVTAANSLTEARVRIQLWRGGGGLYSPPPAAPTEYLVAALPFQPNDQPINQAGFARETHTFHTPLSFCKGPHALYYVRAGLERQTRGLDELLLLDATGHVAEAISAAVFWVREGQLYTPALATGCVAGVRRAHLLAVAHQQGLPCQEGLFTPDQLLAAEAVFTANVAGIRPIERLEGSTFASAMHPLLGALRQWETDETN</sequence>
<dbReference type="Pfam" id="PF01063">
    <property type="entry name" value="Aminotran_4"/>
    <property type="match status" value="1"/>
</dbReference>
<dbReference type="InterPro" id="IPR001544">
    <property type="entry name" value="Aminotrans_IV"/>
</dbReference>
<comment type="similarity">
    <text evidence="4">Belongs to the class-IV pyridoxal-phosphate-dependent aminotransferase family.</text>
</comment>
<organism evidence="9 10">
    <name type="scientific">Hymenobacter defluvii</name>
    <dbReference type="NCBI Taxonomy" id="2054411"/>
    <lineage>
        <taxon>Bacteria</taxon>
        <taxon>Pseudomonadati</taxon>
        <taxon>Bacteroidota</taxon>
        <taxon>Cytophagia</taxon>
        <taxon>Cytophagales</taxon>
        <taxon>Hymenobacteraceae</taxon>
        <taxon>Hymenobacter</taxon>
    </lineage>
</organism>
<comment type="catalytic activity">
    <reaction evidence="7">
        <text>L-isoleucine + 2-oxoglutarate = (S)-3-methyl-2-oxopentanoate + L-glutamate</text>
        <dbReference type="Rhea" id="RHEA:24801"/>
        <dbReference type="ChEBI" id="CHEBI:16810"/>
        <dbReference type="ChEBI" id="CHEBI:29985"/>
        <dbReference type="ChEBI" id="CHEBI:35146"/>
        <dbReference type="ChEBI" id="CHEBI:58045"/>
        <dbReference type="EC" id="2.6.1.42"/>
    </reaction>
</comment>
<comment type="catalytic activity">
    <reaction evidence="6">
        <text>L-valine + 2-oxoglutarate = 3-methyl-2-oxobutanoate + L-glutamate</text>
        <dbReference type="Rhea" id="RHEA:24813"/>
        <dbReference type="ChEBI" id="CHEBI:11851"/>
        <dbReference type="ChEBI" id="CHEBI:16810"/>
        <dbReference type="ChEBI" id="CHEBI:29985"/>
        <dbReference type="ChEBI" id="CHEBI:57762"/>
        <dbReference type="EC" id="2.6.1.42"/>
    </reaction>
</comment>
<dbReference type="Gene3D" id="3.20.10.10">
    <property type="entry name" value="D-amino Acid Aminotransferase, subunit A, domain 2"/>
    <property type="match status" value="1"/>
</dbReference>
<keyword evidence="9" id="KW-0032">Aminotransferase</keyword>
<accession>A0ABS3T807</accession>
<evidence type="ECO:0000256" key="4">
    <source>
        <dbReference type="ARBA" id="ARBA00009320"/>
    </source>
</evidence>
<dbReference type="SUPFAM" id="SSF56752">
    <property type="entry name" value="D-aminoacid aminotransferase-like PLP-dependent enzymes"/>
    <property type="match status" value="1"/>
</dbReference>
<comment type="catalytic activity">
    <reaction evidence="8">
        <text>L-leucine + 2-oxoglutarate = 4-methyl-2-oxopentanoate + L-glutamate</text>
        <dbReference type="Rhea" id="RHEA:18321"/>
        <dbReference type="ChEBI" id="CHEBI:16810"/>
        <dbReference type="ChEBI" id="CHEBI:17865"/>
        <dbReference type="ChEBI" id="CHEBI:29985"/>
        <dbReference type="ChEBI" id="CHEBI:57427"/>
        <dbReference type="EC" id="2.6.1.42"/>
    </reaction>
</comment>
<dbReference type="CDD" id="cd00449">
    <property type="entry name" value="PLPDE_IV"/>
    <property type="match status" value="1"/>
</dbReference>
<name>A0ABS3T807_9BACT</name>
<comment type="pathway">
    <text evidence="2">Amino-acid biosynthesis; L-valine biosynthesis; L-valine from pyruvate: step 4/4.</text>
</comment>
<dbReference type="EMBL" id="JAGETX010000001">
    <property type="protein sequence ID" value="MBO3269784.1"/>
    <property type="molecule type" value="Genomic_DNA"/>
</dbReference>
<evidence type="ECO:0000256" key="6">
    <source>
        <dbReference type="ARBA" id="ARBA00048212"/>
    </source>
</evidence>
<dbReference type="PANTHER" id="PTHR42743">
    <property type="entry name" value="AMINO-ACID AMINOTRANSFERASE"/>
    <property type="match status" value="1"/>
</dbReference>
<evidence type="ECO:0000256" key="8">
    <source>
        <dbReference type="ARBA" id="ARBA00049229"/>
    </source>
</evidence>
<evidence type="ECO:0000313" key="10">
    <source>
        <dbReference type="Proteomes" id="UP000670527"/>
    </source>
</evidence>
<evidence type="ECO:0000256" key="1">
    <source>
        <dbReference type="ARBA" id="ARBA00004824"/>
    </source>
</evidence>
<evidence type="ECO:0000256" key="2">
    <source>
        <dbReference type="ARBA" id="ARBA00004931"/>
    </source>
</evidence>
<dbReference type="EC" id="2.6.1.42" evidence="5"/>
<dbReference type="PANTHER" id="PTHR42743:SF11">
    <property type="entry name" value="AMINODEOXYCHORISMATE LYASE"/>
    <property type="match status" value="1"/>
</dbReference>
<dbReference type="InterPro" id="IPR043132">
    <property type="entry name" value="BCAT-like_C"/>
</dbReference>
<protein>
    <recommendedName>
        <fullName evidence="5">branched-chain-amino-acid transaminase</fullName>
        <ecNumber evidence="5">2.6.1.42</ecNumber>
    </recommendedName>
</protein>
<gene>
    <name evidence="9" type="ORF">J4D97_03905</name>
</gene>
<dbReference type="InterPro" id="IPR036038">
    <property type="entry name" value="Aminotransferase-like"/>
</dbReference>